<comment type="caution">
    <text evidence="1">The sequence shown here is derived from an EMBL/GenBank/DDBJ whole genome shotgun (WGS) entry which is preliminary data.</text>
</comment>
<proteinExistence type="predicted"/>
<protein>
    <submittedName>
        <fullName evidence="1">Uncharacterized protein</fullName>
    </submittedName>
</protein>
<evidence type="ECO:0000313" key="1">
    <source>
        <dbReference type="EMBL" id="KAJ1932144.1"/>
    </source>
</evidence>
<organism evidence="1 2">
    <name type="scientific">Linderina macrospora</name>
    <dbReference type="NCBI Taxonomy" id="4868"/>
    <lineage>
        <taxon>Eukaryota</taxon>
        <taxon>Fungi</taxon>
        <taxon>Fungi incertae sedis</taxon>
        <taxon>Zoopagomycota</taxon>
        <taxon>Kickxellomycotina</taxon>
        <taxon>Kickxellomycetes</taxon>
        <taxon>Kickxellales</taxon>
        <taxon>Kickxellaceae</taxon>
        <taxon>Linderina</taxon>
    </lineage>
</organism>
<name>A0ACC1IZR6_9FUNG</name>
<feature type="non-terminal residue" evidence="1">
    <location>
        <position position="1"/>
    </location>
</feature>
<dbReference type="EMBL" id="JANBPW010005663">
    <property type="protein sequence ID" value="KAJ1932144.1"/>
    <property type="molecule type" value="Genomic_DNA"/>
</dbReference>
<sequence>RLAALSALGQTSDPELLDDALAFTLTDDVRRQDSHIIVVAVSGNPHGGEKVWAWFKNNYDTLFSRYSVSTRHMGNLVEYSAKHFIGADRAEEVEQFFADKAIATYSRSVEQTIETIRANTKWFETDREDVKQWLA</sequence>
<dbReference type="Proteomes" id="UP001150603">
    <property type="component" value="Unassembled WGS sequence"/>
</dbReference>
<reference evidence="1" key="1">
    <citation type="submission" date="2022-07" db="EMBL/GenBank/DDBJ databases">
        <title>Phylogenomic reconstructions and comparative analyses of Kickxellomycotina fungi.</title>
        <authorList>
            <person name="Reynolds N.K."/>
            <person name="Stajich J.E."/>
            <person name="Barry K."/>
            <person name="Grigoriev I.V."/>
            <person name="Crous P."/>
            <person name="Smith M.E."/>
        </authorList>
    </citation>
    <scope>NUCLEOTIDE SEQUENCE</scope>
    <source>
        <strain evidence="1">NRRL 5244</strain>
    </source>
</reference>
<accession>A0ACC1IZR6</accession>
<evidence type="ECO:0000313" key="2">
    <source>
        <dbReference type="Proteomes" id="UP001150603"/>
    </source>
</evidence>
<gene>
    <name evidence="1" type="ORF">FBU59_006472</name>
</gene>
<keyword evidence="2" id="KW-1185">Reference proteome</keyword>